<dbReference type="OrthoDB" id="4144896at2"/>
<name>A0A1G6J8Z1_9PSEU</name>
<keyword evidence="2" id="KW-1185">Reference proteome</keyword>
<evidence type="ECO:0000313" key="1">
    <source>
        <dbReference type="EMBL" id="SDC15063.1"/>
    </source>
</evidence>
<accession>A0A1G6J8Z1</accession>
<dbReference type="EMBL" id="FMZZ01000001">
    <property type="protein sequence ID" value="SDC15063.1"/>
    <property type="molecule type" value="Genomic_DNA"/>
</dbReference>
<evidence type="ECO:0000313" key="2">
    <source>
        <dbReference type="Proteomes" id="UP000199501"/>
    </source>
</evidence>
<dbReference type="STRING" id="1271860.SAMN05216174_101289"/>
<organism evidence="1 2">
    <name type="scientific">Actinokineospora iranica</name>
    <dbReference type="NCBI Taxonomy" id="1271860"/>
    <lineage>
        <taxon>Bacteria</taxon>
        <taxon>Bacillati</taxon>
        <taxon>Actinomycetota</taxon>
        <taxon>Actinomycetes</taxon>
        <taxon>Pseudonocardiales</taxon>
        <taxon>Pseudonocardiaceae</taxon>
        <taxon>Actinokineospora</taxon>
    </lineage>
</organism>
<protein>
    <submittedName>
        <fullName evidence="1">Uncharacterized protein</fullName>
    </submittedName>
</protein>
<sequence>MRSVLDRVRACRDYRRLRARVRALLAEIGVPRPWDLAEFCDRVAAHRGRPIHLVPAPLPPGAPDGAWLAGPTVDVIVYDRDSPALRAEHIVCHELGHMLLGHQGARPGPELTPDVSPDLLRRMGVLHRGAYGSYNSRCEQEAEVAASLIWKLAGRSLLAPRRALAPADAAVVDRFGEAMERFR</sequence>
<reference evidence="2" key="1">
    <citation type="submission" date="2016-10" db="EMBL/GenBank/DDBJ databases">
        <authorList>
            <person name="Varghese N."/>
            <person name="Submissions S."/>
        </authorList>
    </citation>
    <scope>NUCLEOTIDE SEQUENCE [LARGE SCALE GENOMIC DNA]</scope>
    <source>
        <strain evidence="2">IBRC-M 10403</strain>
    </source>
</reference>
<proteinExistence type="predicted"/>
<dbReference type="AlphaFoldDB" id="A0A1G6J8Z1"/>
<gene>
    <name evidence="1" type="ORF">SAMN05216174_101289</name>
</gene>
<dbReference type="RefSeq" id="WP_091447321.1">
    <property type="nucleotide sequence ID" value="NZ_FMZZ01000001.1"/>
</dbReference>
<dbReference type="Proteomes" id="UP000199501">
    <property type="component" value="Unassembled WGS sequence"/>
</dbReference>